<keyword evidence="10" id="KW-1185">Reference proteome</keyword>
<sequence length="388" mass="42715">MLVPVSMMLLSILRCGQYLSNHGVTLSSTLDKITSLPLPFSLPIEEQPDVGPYSCDQSYTIELLSIDPLVIYINNFLRDEEIEHLLNLGKTRFGTSMVFAGSDGVKEVLNRTMRSSQTAFLPKEDVVCECLTKRMQSLLGNVQHVEVEALQIVKYATGGDHYRSHTDWFDAPKVDLPIPGSKDRSPKPSNRLGSIFAYLEDDCERGETYFPHLPSVLESADGAKFALAAGDTGLLVKPRKGNALFWNNLHGNGTGDERTAHAGLPVESGTKIGLNIWRLEVFGPENGAYYTTYDPDVLPSSNEVSTPNPTPTPTPRPSSVDPLPASASSGCAHPIPTHEPRSPRADRCMQYETMIYVKNIAAVFTYLAYIPSGANVDRVWNKFLRPSN</sequence>
<organism evidence="9 10">
    <name type="scientific">Xylaria grammica</name>
    <dbReference type="NCBI Taxonomy" id="363999"/>
    <lineage>
        <taxon>Eukaryota</taxon>
        <taxon>Fungi</taxon>
        <taxon>Dikarya</taxon>
        <taxon>Ascomycota</taxon>
        <taxon>Pezizomycotina</taxon>
        <taxon>Sordariomycetes</taxon>
        <taxon>Xylariomycetidae</taxon>
        <taxon>Xylariales</taxon>
        <taxon>Xylariaceae</taxon>
        <taxon>Xylaria</taxon>
    </lineage>
</organism>
<dbReference type="Proteomes" id="UP000286045">
    <property type="component" value="Unassembled WGS sequence"/>
</dbReference>
<dbReference type="Gene3D" id="2.60.120.620">
    <property type="entry name" value="q2cbj1_9rhob like domain"/>
    <property type="match status" value="1"/>
</dbReference>
<evidence type="ECO:0000256" key="5">
    <source>
        <dbReference type="ARBA" id="ARBA00023004"/>
    </source>
</evidence>
<keyword evidence="4" id="KW-0560">Oxidoreductase</keyword>
<feature type="chain" id="PRO_5019178292" description="Fe2OG dioxygenase domain-containing protein" evidence="7">
    <location>
        <begin position="19"/>
        <end position="388"/>
    </location>
</feature>
<proteinExistence type="predicted"/>
<dbReference type="InterPro" id="IPR006620">
    <property type="entry name" value="Pro_4_hyd_alph"/>
</dbReference>
<dbReference type="GO" id="GO:0004656">
    <property type="term" value="F:procollagen-proline 4-dioxygenase activity"/>
    <property type="evidence" value="ECO:0007669"/>
    <property type="project" value="TreeGrafter"/>
</dbReference>
<dbReference type="PROSITE" id="PS51471">
    <property type="entry name" value="FE2OG_OXY"/>
    <property type="match status" value="1"/>
</dbReference>
<comment type="cofactor">
    <cofactor evidence="1">
        <name>L-ascorbate</name>
        <dbReference type="ChEBI" id="CHEBI:38290"/>
    </cofactor>
</comment>
<evidence type="ECO:0000256" key="7">
    <source>
        <dbReference type="SAM" id="SignalP"/>
    </source>
</evidence>
<dbReference type="STRING" id="363999.A0A439D1W7"/>
<evidence type="ECO:0000256" key="6">
    <source>
        <dbReference type="SAM" id="MobiDB-lite"/>
    </source>
</evidence>
<reference evidence="9 10" key="1">
    <citation type="submission" date="2018-12" db="EMBL/GenBank/DDBJ databases">
        <title>Draft genome sequence of Xylaria grammica IHI A82.</title>
        <authorList>
            <person name="Buettner E."/>
            <person name="Kellner H."/>
        </authorList>
    </citation>
    <scope>NUCLEOTIDE SEQUENCE [LARGE SCALE GENOMIC DNA]</scope>
    <source>
        <strain evidence="9 10">IHI A82</strain>
    </source>
</reference>
<keyword evidence="7" id="KW-0732">Signal</keyword>
<dbReference type="Pfam" id="PF13640">
    <property type="entry name" value="2OG-FeII_Oxy_3"/>
    <property type="match status" value="1"/>
</dbReference>
<keyword evidence="3" id="KW-0223">Dioxygenase</keyword>
<protein>
    <recommendedName>
        <fullName evidence="8">Fe2OG dioxygenase domain-containing protein</fullName>
    </recommendedName>
</protein>
<evidence type="ECO:0000256" key="4">
    <source>
        <dbReference type="ARBA" id="ARBA00023002"/>
    </source>
</evidence>
<dbReference type="InterPro" id="IPR044862">
    <property type="entry name" value="Pro_4_hyd_alph_FE2OG_OXY"/>
</dbReference>
<evidence type="ECO:0000256" key="1">
    <source>
        <dbReference type="ARBA" id="ARBA00001961"/>
    </source>
</evidence>
<dbReference type="InterPro" id="IPR045054">
    <property type="entry name" value="P4HA-like"/>
</dbReference>
<dbReference type="EMBL" id="RYZI01000200">
    <property type="protein sequence ID" value="RWA08444.1"/>
    <property type="molecule type" value="Genomic_DNA"/>
</dbReference>
<dbReference type="GO" id="GO:0031418">
    <property type="term" value="F:L-ascorbic acid binding"/>
    <property type="evidence" value="ECO:0007669"/>
    <property type="project" value="InterPro"/>
</dbReference>
<dbReference type="GO" id="GO:0005783">
    <property type="term" value="C:endoplasmic reticulum"/>
    <property type="evidence" value="ECO:0007669"/>
    <property type="project" value="TreeGrafter"/>
</dbReference>
<dbReference type="AlphaFoldDB" id="A0A439D1W7"/>
<dbReference type="SMART" id="SM00702">
    <property type="entry name" value="P4Hc"/>
    <property type="match status" value="1"/>
</dbReference>
<gene>
    <name evidence="9" type="ORF">EKO27_g6674</name>
</gene>
<keyword evidence="5" id="KW-0408">Iron</keyword>
<evidence type="ECO:0000259" key="8">
    <source>
        <dbReference type="PROSITE" id="PS51471"/>
    </source>
</evidence>
<evidence type="ECO:0000256" key="3">
    <source>
        <dbReference type="ARBA" id="ARBA00022964"/>
    </source>
</evidence>
<feature type="region of interest" description="Disordered" evidence="6">
    <location>
        <begin position="299"/>
        <end position="344"/>
    </location>
</feature>
<dbReference type="PANTHER" id="PTHR10869:SF246">
    <property type="entry name" value="TRANSMEMBRANE PROLYL 4-HYDROXYLASE"/>
    <property type="match status" value="1"/>
</dbReference>
<evidence type="ECO:0000256" key="2">
    <source>
        <dbReference type="ARBA" id="ARBA00022723"/>
    </source>
</evidence>
<comment type="caution">
    <text evidence="9">The sequence shown here is derived from an EMBL/GenBank/DDBJ whole genome shotgun (WGS) entry which is preliminary data.</text>
</comment>
<name>A0A439D1W7_9PEZI</name>
<dbReference type="InterPro" id="IPR005123">
    <property type="entry name" value="Oxoglu/Fe-dep_dioxygenase_dom"/>
</dbReference>
<dbReference type="GO" id="GO:0005506">
    <property type="term" value="F:iron ion binding"/>
    <property type="evidence" value="ECO:0007669"/>
    <property type="project" value="InterPro"/>
</dbReference>
<accession>A0A439D1W7</accession>
<evidence type="ECO:0000313" key="10">
    <source>
        <dbReference type="Proteomes" id="UP000286045"/>
    </source>
</evidence>
<evidence type="ECO:0000313" key="9">
    <source>
        <dbReference type="EMBL" id="RWA08444.1"/>
    </source>
</evidence>
<dbReference type="PANTHER" id="PTHR10869">
    <property type="entry name" value="PROLYL 4-HYDROXYLASE ALPHA SUBUNIT"/>
    <property type="match status" value="1"/>
</dbReference>
<feature type="domain" description="Fe2OG dioxygenase" evidence="8">
    <location>
        <begin position="146"/>
        <end position="280"/>
    </location>
</feature>
<feature type="signal peptide" evidence="7">
    <location>
        <begin position="1"/>
        <end position="18"/>
    </location>
</feature>
<keyword evidence="2" id="KW-0479">Metal-binding</keyword>